<dbReference type="PANTHER" id="PTHR43555:SF1">
    <property type="entry name" value="PHOSPHORIBOSYLFORMYLGLYCINAMIDINE SYNTHASE SUBUNIT PURL"/>
    <property type="match status" value="1"/>
</dbReference>
<dbReference type="InterPro" id="IPR036921">
    <property type="entry name" value="PurM-like_N_sf"/>
</dbReference>
<evidence type="ECO:0000256" key="2">
    <source>
        <dbReference type="ARBA" id="ARBA00022598"/>
    </source>
</evidence>
<dbReference type="SUPFAM" id="SSF56042">
    <property type="entry name" value="PurM C-terminal domain-like"/>
    <property type="match status" value="2"/>
</dbReference>
<organism evidence="11">
    <name type="scientific">hydrothermal vent metagenome</name>
    <dbReference type="NCBI Taxonomy" id="652676"/>
    <lineage>
        <taxon>unclassified sequences</taxon>
        <taxon>metagenomes</taxon>
        <taxon>ecological metagenomes</taxon>
    </lineage>
</organism>
<reference evidence="11" key="1">
    <citation type="submission" date="2018-06" db="EMBL/GenBank/DDBJ databases">
        <authorList>
            <person name="Zhirakovskaya E."/>
        </authorList>
    </citation>
    <scope>NUCLEOTIDE SEQUENCE</scope>
</reference>
<keyword evidence="5" id="KW-0658">Purine biosynthesis</keyword>
<dbReference type="InterPro" id="IPR010074">
    <property type="entry name" value="PRibForGlyAmidine_synth_PurL"/>
</dbReference>
<dbReference type="AlphaFoldDB" id="A0A3B1CSR9"/>
<evidence type="ECO:0000259" key="9">
    <source>
        <dbReference type="Pfam" id="PF02769"/>
    </source>
</evidence>
<proteinExistence type="inferred from homology"/>
<feature type="domain" description="PurM-like N-terminal" evidence="8">
    <location>
        <begin position="435"/>
        <end position="553"/>
    </location>
</feature>
<dbReference type="HAMAP" id="MF_00420">
    <property type="entry name" value="PurL_2"/>
    <property type="match status" value="1"/>
</dbReference>
<sequence length="748" mass="80211">MSDSRAEAIPYHTLTDEEYAKTKKLLNRAPNATELAIFSAMWSEHCSYKSSKRYLARFPTKGEHVIHGPGENAGVVDIGDDWVAVFKIESHNHPSYIEPFQGAATGVGGILRDIFTMGARPVALLNSLRFGPLDIPKNRYLMEEVVAGIAGYGNCIGVPTLGGEIVFNEIYSKNPLVNVFCLGIAKKDEIVTAAAGGIGNPVIYVGSKTGRDGVHGATMASAELNEETEDRHTVQVGDPFTEKRLVEACLELIHSGTLVGIQDMGAAGLTSSATEMADRGDCGIEIDLEKIPLRDASITPEEIMISESQERMLLVAKKGCEAEVAAIFERWDLDVAAIGFVTDDHIFRVKKGNTLVAEIPVKALTAEAPLYDRPVKAPAFQDLLLGLQEEAIAEPRSYSETLLTLLGSPNFASKKWVYQQYDHMIQNNTVIPPGQGAAMIRLKGTNKALAMTTDGNSTYALLHPYFGGAIAVAEAARNLACVGAKPIGLTNCLNFGNPERPETMWSFGLAVEGMADACERLEIPVVSGNVSLYNETLGMGIYPTPVVGMVGLVDSAALIETPLTPGFKAPGEKIVLIGDTREELGGTAYLKIIHAQERGYPPNVDFEKEKSVHAVVVTAAEAGLLRSAQDCAEGGLLVALAECCLLSPSDVGAKLEIEPPSIRLDGFLFGESQSRIVVSVKTEDLVQLETLIAEGGLSSTLLGETGTASLVLSVKGRTRPLVSVSLEAMKDVYENGIACYFEDHRQNT</sequence>
<evidence type="ECO:0000259" key="10">
    <source>
        <dbReference type="Pfam" id="PF18072"/>
    </source>
</evidence>
<dbReference type="PANTHER" id="PTHR43555">
    <property type="entry name" value="PHOSPHORIBOSYLFORMYLGLYCINAMIDINE SYNTHASE SUBUNIT PURL"/>
    <property type="match status" value="1"/>
</dbReference>
<protein>
    <submittedName>
        <fullName evidence="11">Phosphoribosylformylglycinamidine synthase, synthetase subunit</fullName>
        <ecNumber evidence="11">6.3.5.3</ecNumber>
    </submittedName>
</protein>
<evidence type="ECO:0000256" key="7">
    <source>
        <dbReference type="ARBA" id="ARBA00022842"/>
    </source>
</evidence>
<feature type="domain" description="PurM-like C-terminal" evidence="9">
    <location>
        <begin position="570"/>
        <end position="705"/>
    </location>
</feature>
<dbReference type="InterPro" id="IPR041609">
    <property type="entry name" value="PurL_linker"/>
</dbReference>
<dbReference type="FunFam" id="3.30.1330.10:FF:000004">
    <property type="entry name" value="Phosphoribosylformylglycinamidine synthase subunit PurL"/>
    <property type="match status" value="1"/>
</dbReference>
<dbReference type="Gene3D" id="3.90.650.10">
    <property type="entry name" value="PurM-like C-terminal domain"/>
    <property type="match status" value="2"/>
</dbReference>
<evidence type="ECO:0000256" key="3">
    <source>
        <dbReference type="ARBA" id="ARBA00022723"/>
    </source>
</evidence>
<dbReference type="PIRSF" id="PIRSF001587">
    <property type="entry name" value="FGAM_synthase_II"/>
    <property type="match status" value="1"/>
</dbReference>
<feature type="domain" description="PurM-like C-terminal" evidence="9">
    <location>
        <begin position="198"/>
        <end position="349"/>
    </location>
</feature>
<dbReference type="NCBIfam" id="NF002290">
    <property type="entry name" value="PRK01213.1"/>
    <property type="match status" value="1"/>
</dbReference>
<feature type="domain" description="Phosphoribosylformylglycinamidine synthase linker" evidence="10">
    <location>
        <begin position="13"/>
        <end position="49"/>
    </location>
</feature>
<dbReference type="GO" id="GO:0046872">
    <property type="term" value="F:metal ion binding"/>
    <property type="evidence" value="ECO:0007669"/>
    <property type="project" value="UniProtKB-KW"/>
</dbReference>
<feature type="domain" description="PurM-like N-terminal" evidence="8">
    <location>
        <begin position="70"/>
        <end position="185"/>
    </location>
</feature>
<keyword evidence="7" id="KW-0460">Magnesium</keyword>
<dbReference type="NCBIfam" id="TIGR01736">
    <property type="entry name" value="FGAM_synth_II"/>
    <property type="match status" value="1"/>
</dbReference>
<dbReference type="GO" id="GO:0004642">
    <property type="term" value="F:phosphoribosylformylglycinamidine synthase activity"/>
    <property type="evidence" value="ECO:0007669"/>
    <property type="project" value="UniProtKB-EC"/>
</dbReference>
<evidence type="ECO:0000256" key="4">
    <source>
        <dbReference type="ARBA" id="ARBA00022741"/>
    </source>
</evidence>
<gene>
    <name evidence="11" type="ORF">MNBD_NITROSPIRAE01-2188</name>
</gene>
<dbReference type="EMBL" id="UOGF01000117">
    <property type="protein sequence ID" value="VAX33646.1"/>
    <property type="molecule type" value="Genomic_DNA"/>
</dbReference>
<keyword evidence="6" id="KW-0067">ATP-binding</keyword>
<dbReference type="InterPro" id="IPR016188">
    <property type="entry name" value="PurM-like_N"/>
</dbReference>
<dbReference type="SUPFAM" id="SSF55326">
    <property type="entry name" value="PurM N-terminal domain-like"/>
    <property type="match status" value="2"/>
</dbReference>
<evidence type="ECO:0000256" key="5">
    <source>
        <dbReference type="ARBA" id="ARBA00022755"/>
    </source>
</evidence>
<dbReference type="Pfam" id="PF00586">
    <property type="entry name" value="AIRS"/>
    <property type="match status" value="2"/>
</dbReference>
<dbReference type="Pfam" id="PF02769">
    <property type="entry name" value="AIRS_C"/>
    <property type="match status" value="2"/>
</dbReference>
<dbReference type="Pfam" id="PF18072">
    <property type="entry name" value="FGAR-AT_linker"/>
    <property type="match status" value="1"/>
</dbReference>
<evidence type="ECO:0000313" key="11">
    <source>
        <dbReference type="EMBL" id="VAX33646.1"/>
    </source>
</evidence>
<name>A0A3B1CSR9_9ZZZZ</name>
<dbReference type="CDD" id="cd02203">
    <property type="entry name" value="PurL_repeat1"/>
    <property type="match status" value="1"/>
</dbReference>
<dbReference type="GO" id="GO:0006189">
    <property type="term" value="P:'de novo' IMP biosynthetic process"/>
    <property type="evidence" value="ECO:0007669"/>
    <property type="project" value="InterPro"/>
</dbReference>
<keyword evidence="3" id="KW-0479">Metal-binding</keyword>
<accession>A0A3B1CSR9</accession>
<evidence type="ECO:0000256" key="1">
    <source>
        <dbReference type="ARBA" id="ARBA00022490"/>
    </source>
</evidence>
<dbReference type="InterPro" id="IPR010918">
    <property type="entry name" value="PurM-like_C_dom"/>
</dbReference>
<keyword evidence="4" id="KW-0547">Nucleotide-binding</keyword>
<dbReference type="CDD" id="cd02204">
    <property type="entry name" value="PurL_repeat2"/>
    <property type="match status" value="1"/>
</dbReference>
<evidence type="ECO:0000259" key="8">
    <source>
        <dbReference type="Pfam" id="PF00586"/>
    </source>
</evidence>
<dbReference type="EC" id="6.3.5.3" evidence="11"/>
<dbReference type="GO" id="GO:0005524">
    <property type="term" value="F:ATP binding"/>
    <property type="evidence" value="ECO:0007669"/>
    <property type="project" value="UniProtKB-KW"/>
</dbReference>
<evidence type="ECO:0000256" key="6">
    <source>
        <dbReference type="ARBA" id="ARBA00022840"/>
    </source>
</evidence>
<keyword evidence="2 11" id="KW-0436">Ligase</keyword>
<dbReference type="Gene3D" id="3.30.1330.10">
    <property type="entry name" value="PurM-like, N-terminal domain"/>
    <property type="match status" value="2"/>
</dbReference>
<dbReference type="InterPro" id="IPR036676">
    <property type="entry name" value="PurM-like_C_sf"/>
</dbReference>
<keyword evidence="1" id="KW-0963">Cytoplasm</keyword>